<proteinExistence type="predicted"/>
<keyword evidence="3" id="KW-1185">Reference proteome</keyword>
<comment type="caution">
    <text evidence="2">The sequence shown here is derived from an EMBL/GenBank/DDBJ whole genome shotgun (WGS) entry which is preliminary data.</text>
</comment>
<feature type="transmembrane region" description="Helical" evidence="1">
    <location>
        <begin position="32"/>
        <end position="49"/>
    </location>
</feature>
<gene>
    <name evidence="2" type="ORF">GOB87_03045</name>
</gene>
<organism evidence="2 3">
    <name type="scientific">Acetobacter estunensis</name>
    <dbReference type="NCBI Taxonomy" id="104097"/>
    <lineage>
        <taxon>Bacteria</taxon>
        <taxon>Pseudomonadati</taxon>
        <taxon>Pseudomonadota</taxon>
        <taxon>Alphaproteobacteria</taxon>
        <taxon>Acetobacterales</taxon>
        <taxon>Acetobacteraceae</taxon>
        <taxon>Acetobacter</taxon>
    </lineage>
</organism>
<evidence type="ECO:0000313" key="2">
    <source>
        <dbReference type="EMBL" id="NHO52939.1"/>
    </source>
</evidence>
<name>A0A967B5S5_9PROT</name>
<reference evidence="2" key="1">
    <citation type="submission" date="2019-11" db="EMBL/GenBank/DDBJ databases">
        <title>Description of new Acetobacter species.</title>
        <authorList>
            <person name="Cleenwerck I."/>
            <person name="Sombolestani A.S."/>
        </authorList>
    </citation>
    <scope>NUCLEOTIDE SEQUENCE</scope>
    <source>
        <strain evidence="2">LMG 1626</strain>
    </source>
</reference>
<dbReference type="Proteomes" id="UP000597459">
    <property type="component" value="Unassembled WGS sequence"/>
</dbReference>
<keyword evidence="1" id="KW-0472">Membrane</keyword>
<evidence type="ECO:0000256" key="1">
    <source>
        <dbReference type="SAM" id="Phobius"/>
    </source>
</evidence>
<dbReference type="PROSITE" id="PS51257">
    <property type="entry name" value="PROKAR_LIPOPROTEIN"/>
    <property type="match status" value="1"/>
</dbReference>
<keyword evidence="1" id="KW-1133">Transmembrane helix</keyword>
<protein>
    <submittedName>
        <fullName evidence="2">Uncharacterized protein</fullName>
    </submittedName>
</protein>
<evidence type="ECO:0000313" key="3">
    <source>
        <dbReference type="Proteomes" id="UP000597459"/>
    </source>
</evidence>
<sequence length="125" mass="13131">MPRVLPALTVFTLVLGCGLVALFVPLPLFGRVLLIAASAFVATGALMCLTQPPALPDPHGTVAPASAVAPEISPRLRHDLRGLIAPAMLTADQLALSPDETTRARAEQILAALDRMTERLKSSKS</sequence>
<accession>A0A967B5S5</accession>
<dbReference type="AlphaFoldDB" id="A0A967B5S5"/>
<keyword evidence="1" id="KW-0812">Transmembrane</keyword>
<dbReference type="EMBL" id="WOTH01000004">
    <property type="protein sequence ID" value="NHO52939.1"/>
    <property type="molecule type" value="Genomic_DNA"/>
</dbReference>
<dbReference type="RefSeq" id="WP_166313088.1">
    <property type="nucleotide sequence ID" value="NZ_WOTH01000004.1"/>
</dbReference>
<feature type="transmembrane region" description="Helical" evidence="1">
    <location>
        <begin position="7"/>
        <end position="26"/>
    </location>
</feature>